<dbReference type="PROSITE" id="PS50943">
    <property type="entry name" value="HTH_CROC1"/>
    <property type="match status" value="1"/>
</dbReference>
<name>A0A2T0JUY7_9ACTN</name>
<evidence type="ECO:0000313" key="2">
    <source>
        <dbReference type="EMBL" id="PRX11491.1"/>
    </source>
</evidence>
<dbReference type="GO" id="GO:0003677">
    <property type="term" value="F:DNA binding"/>
    <property type="evidence" value="ECO:0007669"/>
    <property type="project" value="InterPro"/>
</dbReference>
<dbReference type="OrthoDB" id="3458445at2"/>
<protein>
    <submittedName>
        <fullName evidence="2">Helix-turn-helix protein</fullName>
    </submittedName>
</protein>
<dbReference type="InterPro" id="IPR001387">
    <property type="entry name" value="Cro/C1-type_HTH"/>
</dbReference>
<dbReference type="SMART" id="SM00530">
    <property type="entry name" value="HTH_XRE"/>
    <property type="match status" value="1"/>
</dbReference>
<dbReference type="Gene3D" id="1.10.260.40">
    <property type="entry name" value="lambda repressor-like DNA-binding domains"/>
    <property type="match status" value="1"/>
</dbReference>
<evidence type="ECO:0000313" key="3">
    <source>
        <dbReference type="Proteomes" id="UP000239415"/>
    </source>
</evidence>
<dbReference type="Pfam" id="PF19054">
    <property type="entry name" value="DUF5753"/>
    <property type="match status" value="1"/>
</dbReference>
<gene>
    <name evidence="2" type="ORF">CLV67_13167</name>
</gene>
<accession>A0A2T0JUY7</accession>
<dbReference type="SUPFAM" id="SSF47413">
    <property type="entry name" value="lambda repressor-like DNA-binding domains"/>
    <property type="match status" value="1"/>
</dbReference>
<sequence length="290" mass="33424">MPGATGPIVPRRRLAEELKRLRLEDGRSLEDVARALLISTSKLSRLENAQGSPQPRDVRDLIREYGVESTMADRMMRWVSAARRQGWWTDYSFTSEGFAAGLDVHVAYESEATVARTYAIPFFPALLQTDEYVRALYRSLEPWRGDEEIDQLAQLRQRRRELLDETEGRPPLQITTVCHETALRQVVGDEGILRRQLETLLEGLDRPNVEMRVLPFSASPPFTSTCMWTYFEFGDALDRDVVHVETHAGYLLLETADSLTQYRRYFDELQRRSLSTRASRDLIRAAVRSR</sequence>
<dbReference type="Proteomes" id="UP000239415">
    <property type="component" value="Unassembled WGS sequence"/>
</dbReference>
<dbReference type="AlphaFoldDB" id="A0A2T0JUY7"/>
<feature type="domain" description="HTH cro/C1-type" evidence="1">
    <location>
        <begin position="18"/>
        <end position="74"/>
    </location>
</feature>
<dbReference type="InterPro" id="IPR010982">
    <property type="entry name" value="Lambda_DNA-bd_dom_sf"/>
</dbReference>
<dbReference type="InterPro" id="IPR043917">
    <property type="entry name" value="DUF5753"/>
</dbReference>
<dbReference type="CDD" id="cd00093">
    <property type="entry name" value="HTH_XRE"/>
    <property type="match status" value="1"/>
</dbReference>
<reference evidence="2 3" key="1">
    <citation type="submission" date="2018-03" db="EMBL/GenBank/DDBJ databases">
        <title>Genomic Encyclopedia of Archaeal and Bacterial Type Strains, Phase II (KMG-II): from individual species to whole genera.</title>
        <authorList>
            <person name="Goeker M."/>
        </authorList>
    </citation>
    <scope>NUCLEOTIDE SEQUENCE [LARGE SCALE GENOMIC DNA]</scope>
    <source>
        <strain evidence="2 3">DSM 43146</strain>
    </source>
</reference>
<dbReference type="EMBL" id="PVMZ01000031">
    <property type="protein sequence ID" value="PRX11491.1"/>
    <property type="molecule type" value="Genomic_DNA"/>
</dbReference>
<comment type="caution">
    <text evidence="2">The sequence shown here is derived from an EMBL/GenBank/DDBJ whole genome shotgun (WGS) entry which is preliminary data.</text>
</comment>
<proteinExistence type="predicted"/>
<keyword evidence="3" id="KW-1185">Reference proteome</keyword>
<organism evidence="2 3">
    <name type="scientific">Actinoplanes italicus</name>
    <dbReference type="NCBI Taxonomy" id="113567"/>
    <lineage>
        <taxon>Bacteria</taxon>
        <taxon>Bacillati</taxon>
        <taxon>Actinomycetota</taxon>
        <taxon>Actinomycetes</taxon>
        <taxon>Micromonosporales</taxon>
        <taxon>Micromonosporaceae</taxon>
        <taxon>Actinoplanes</taxon>
    </lineage>
</organism>
<dbReference type="RefSeq" id="WP_106330210.1">
    <property type="nucleotide sequence ID" value="NZ_BOMO01000127.1"/>
</dbReference>
<evidence type="ECO:0000259" key="1">
    <source>
        <dbReference type="PROSITE" id="PS50943"/>
    </source>
</evidence>
<dbReference type="Pfam" id="PF13560">
    <property type="entry name" value="HTH_31"/>
    <property type="match status" value="1"/>
</dbReference>